<dbReference type="Gene3D" id="1.10.1240.100">
    <property type="match status" value="2"/>
</dbReference>
<keyword evidence="5" id="KW-0963">Cytoplasm</keyword>
<dbReference type="InterPro" id="IPR049552">
    <property type="entry name" value="PKS_DH_N"/>
</dbReference>
<dbReference type="InterPro" id="IPR016039">
    <property type="entry name" value="Thiolase-like"/>
</dbReference>
<sequence>MTQTPKREVAIVGIAGRFPGAKNTQEFWNNLNAGLNSISVIPQDRWKWEDVYGDPQKEENKTNSKWGGFIEEVDRFDPLFFGISPKEANFIDPQHRLFLETVWQVIENAGYSPKSLSGGKIGVYAGVSKNDYAELMGENISAFVSTGTVHSILANRVSYFFNFRGPSEAVDTACSSSLVALHNAVRDIREGECEAAIVGGVNALLSPRMYISHAKSGMLSVDGQCKTFDASADGYVRGEGVAALFLKPLDKAVEDRDNILGVIKATAINHGGRSNFLTAPNVTAQSEVVYTALQRSEADPRNISYIEAHGTGTPLGDPIEINALKKAYGQYYEERGLQPRENSCLLGSVKTSIGHLESAAGMASIIKVLLAMKHGVLPGLLNFTEINPYISFEGSPFGLVTAPTAWKKRRIEGKLLPRQAGVSGFGMGGVNAHVILEEPPRSNRPRAKSASQKRLVLLSAKKGKLRALAERLLTFLRSEAGQSVHVDDLAFTLMFGREEFEERLAMVVSSVEQVVEELERYVSEQASLSLFQGVAVTKPDAPVQVATSTDDLFLLAAAWVKGEGIEWEQASFHGSRIEVPGYPFERLRCWFEPKTVKADANANGASSDKQILLPATERMVQDHLVQQQKVLPGVGYLDLIVGELKEEWTAGVTFQDVYWLKPLAVLDEPRPLLLNVKEEGSDRAVRIRSGADLHCQGRLVKQVARTEERIEVEEIRKRCETKESKAELYGLFSENGLVYGPSFQVIETLHCSANEAIAEVDVGNHGRIAAGILDGALQTAVCLSVRNGTASESQYVPYYAESFTVAGSLEAVRYYYVKQRQVQQSGSIQFDLYLCDGEGRVLASVKNFTKRTLVRKEEARNEETRKEAPSKQGLLYYTSKWREEACGPEAKTKGLLLLNGSESLADWMRGELGEEVPFRRLTIAEQDPDRYLEALQEVKASGFAVRQILVPAGRPGVEDLRGLLVLAGALIKCRFKEPIKILYAGESMSSETLPALYAAGGLARTLKYEYPRLHLEVAAFTDRFENCGRALLEELFASAPAPLHEVRYVGGTRQLREMVTVAGGLQKQAYALRQGGVYLIAGGTGGLGQIFSDYLAKEYQAKVVLLGRREQDERIAAQLDRLASLGGLGLYIRADLGDAGQVRAAVEQARATYGSIHGVLQGSGLIEDSFILRKTTESFEKVLQPKLAGTLHLDDATADDELDFFVMYSSIAALMPNQGQCDYSSGNSFMDAYAAHRQQLVTEGRRSGLSLAINWPLWANGGMTVEPEEKEHLWKVFGMQPLETPQGLVLLREALHLASQEGFAHIVGIEGDQMKINQHFGICKKAETVRELDVSTMIRRDLYSILAQALHLAPAEIGASQPLQQLGVASLSLLQIANLISQYFGVDFKPPLLFEHGTSQQILDYLLQDKQRAVIEAHYAELGALAPLYRSSGLIDLNKVDGEQGLYQRRYDNTEFYQVDHVVDNKYNVPGACYAEMARQAGALALPGQRVSKLLNCYWAKQLSSGGEPFDVFIQLLPKGERTDYEIYRMEGAERVVHATGALEYAPWQLAQSEVETIDLAAIRERCTASWTREQVYQQIHAEGLIVGESFMPMQEMVLNEQEALATLELPEMIADTYEEYLLHPTMLTGVFQTALINNRFHGDDERDFIPIAIESLEMWGIVPRRCHVYSEVSPKTKNNPDIKKFNLTVCDEEGRVVARLVNFSIKATNYEKSALVQAAAPVSSAQTQAVRDRGVAVLRSRAQEFVRGLLSEAIGLEPSMILPEEAFEAYGINSVMILELNKLFEDAFGSGLSKTLFFEYRNLEDLTGYFLEEYEETLRSLLQLPETVEVDEVVEAEVESTVAAVASAQETACSADVVETVAMTPHAPAVRDIAIIGLAGRYPQAGSLAEFWANIQAGKDCIEEIRPDRFDYVRYYDPDKQNDKLYSKWGSFLEDVDKFDPMFFNIPPREAELMDPQERLFLEVVWHALEDAGYTRQSLSDQSVGVFVGALWQPYQELGVLAQAQGHVLSPSTLLYSIANRVSYFCNFNGPSLTVDTACSSSLTALHLACQSILNGESSVAIAGGVNLSIGAGKYLFLSQYKFLATDGRCRSFGADGDGYVPGEGIGAVLLKPLDQAVKDGDHIYGVIKATTVNHGGKTNGYTVPNPTAQSDMILKALERAKINPRGISYIEAHGTGTALGDPIEITGLSRAFGKYTRDKQFCAIGSVKSNIGHLEASAGIAGLTKVLLQLKHRRIAPSLHSQQLNANIDFRNSPFVVPQELMEWKRPQVEFDGQTREFPRLAGLSSFGAGGANAHVIIEEYQAVEQQRDHFGTAPHVIVLSAKNADRLQQQAQRLLQAVESGAYSDADMPAMAYTLQLGRETMEERLAVLASSLKELSAKLQDFLSGKRGIDGVFHGHVKHYKDTLALFAQDEDMQAVIEAWQAKGKFGKLLDLWAKGLSIDWSRQYATGKPGRISLPGYPFAKERYWLPIDGAVQSGTGVGRAAMLHPLVHENTSDLTEVRFRSTMTCREFFLRDHVVYGNPVLPGVAELELARAAALLATGLEANDPTSMRLKDVVWPKPIVAAGESIGLHVGLHALEDGEIAYEISSDIPQGEEAPTLYSYGEVEICAFDPAPPLDLHALQVQSGLGVLTAEQCYDAFHAMGTAYGPSLQGIETLYLGVSHVLAKLALPSAAFATEADYVLHPTLLEAAVQAVNAFTLKQTDRKPTRPVFLQSLDILRPCPSTMWALIRSGETGYDLDLCDETGEVCVQMRGLVLEPVEGECQGNSTAAERKMYFLKKVWEPCSAAPSRSVNRAVAILTTPETRSLATELAKRLPQSRLFDVEQEPQELDWQVYDGLIDLVGCGQERKESAEWMSWLQLLIEHGRRDEMMLLGVTKGLEGYQNATVNLAGASRAALYRMLQSEYGHVQSRHLDLEPVSNETGLAEQIAAEFLVEDEDTEACWRNGLRYRARLKEWEKGEQQVRTPFPEDQVLWITGGTRGLGYLCAQHFVKHYGVKRLVLTGRETLPQRETWAAHLREQTPVSRKIQGIQALEREGAQVMVLSVPLSDVQAVEESVQAVRRSLGPIGGVLHAAGLLDEENSAFIRKTVEDIEQVLEPKVAGLDVLYRSLCAEPLQFFVAFSSVSATIPSLAAGLSDYAVANAYMDYLAEAKRPECPIVSVQWPSWKEAGMGEVKSRAYEQTGLLTMTNAEGLEFLDYVLARKIGPVVMSAVVNPSLWNPQTLMQRKKQTAALPTSPVVQAQRPATPAQKASVVAGGQGQTAEAWVRSIFAKELKMDPAKIEVDAQITDYGVDSILQAQLLRQIAQALQVKLDPSLLLEFPTIESLVKHLEALHGPALANATGATQVQQEELAAPSYRAPSRPAKPRVAKQGQAAVRKAAPASGAADLAVVGLSCRLPGATSLEQYWQLLSEGRSAIREVPLGRWGYSSGFYAGLLDDITQYDPSFFHLSEEDAKAMDPQALLVLEESLKLLCHAGYNQQEVKGRSVGVYLGARSKHSPSTADLGQTRNPILAVGQNYLAANISQYFDLRGPCVVVDTACSSALVGMNMAAQALQSGEIESAIVGGVSLLTTDETHRIFEQRNILNREGAFHLFDRRADGIVVGEGCGMVLLKTVEQALRDGDAIYAVIKAVAVNNNGRTAGPATPSLEAQKQVLQAALRKGGVSPEAVRYIETNGSGTEVTDLLELKTIQGVYRASSNLPLGLGSMKPNIGHPLCAEGIAGFIKVVLMLQHRQMVPFLSGEEAMTHYDLQSSPFEMARQLMPWTETARIAAINCFADGGTNAHVILEGWEESEERSILRKPIPLPVLQRRDVSGRGQGERAEGAMNIWKQIGVEV</sequence>
<dbReference type="Pfam" id="PF21089">
    <property type="entry name" value="PKS_DH_N"/>
    <property type="match status" value="3"/>
</dbReference>
<keyword evidence="14" id="KW-1185">Reference proteome</keyword>
<dbReference type="SMART" id="SM00826">
    <property type="entry name" value="PKS_DH"/>
    <property type="match status" value="2"/>
</dbReference>
<gene>
    <name evidence="13" type="ORF">E8L90_07355</name>
</gene>
<keyword evidence="6" id="KW-0597">Phosphoprotein</keyword>
<dbReference type="GO" id="GO:0031177">
    <property type="term" value="F:phosphopantetheine binding"/>
    <property type="evidence" value="ECO:0007669"/>
    <property type="project" value="InterPro"/>
</dbReference>
<dbReference type="PANTHER" id="PTHR43775">
    <property type="entry name" value="FATTY ACID SYNTHASE"/>
    <property type="match status" value="1"/>
</dbReference>
<dbReference type="Pfam" id="PF22621">
    <property type="entry name" value="CurL-like_PKS_C"/>
    <property type="match status" value="1"/>
</dbReference>
<evidence type="ECO:0000313" key="14">
    <source>
        <dbReference type="Proteomes" id="UP000307841"/>
    </source>
</evidence>
<dbReference type="InterPro" id="IPR036291">
    <property type="entry name" value="NAD(P)-bd_dom_sf"/>
</dbReference>
<comment type="pathway">
    <text evidence="3">Antibiotic biosynthesis; bacillaene biosynthesis.</text>
</comment>
<dbReference type="GO" id="GO:0006633">
    <property type="term" value="P:fatty acid biosynthetic process"/>
    <property type="evidence" value="ECO:0007669"/>
    <property type="project" value="InterPro"/>
</dbReference>
<dbReference type="PROSITE" id="PS00012">
    <property type="entry name" value="PHOSPHOPANTETHEINE"/>
    <property type="match status" value="1"/>
</dbReference>
<keyword evidence="7" id="KW-0808">Transferase</keyword>
<dbReference type="Gene3D" id="1.10.1200.10">
    <property type="entry name" value="ACP-like"/>
    <property type="match status" value="3"/>
</dbReference>
<keyword evidence="8" id="KW-0677">Repeat</keyword>
<dbReference type="InterPro" id="IPR020841">
    <property type="entry name" value="PKS_Beta-ketoAc_synthase_dom"/>
</dbReference>
<reference evidence="13 14" key="1">
    <citation type="submission" date="2019-04" db="EMBL/GenBank/DDBJ databases">
        <title>Whole genome sequencing of Brevibacillus sp. TGS2-1.</title>
        <authorList>
            <person name="Choi A."/>
        </authorList>
    </citation>
    <scope>NUCLEOTIDE SEQUENCE [LARGE SCALE GENOMIC DNA]</scope>
    <source>
        <strain evidence="13 14">TGS2-1</strain>
    </source>
</reference>
<dbReference type="GO" id="GO:0004315">
    <property type="term" value="F:3-oxoacyl-[acyl-carrier-protein] synthase activity"/>
    <property type="evidence" value="ECO:0007669"/>
    <property type="project" value="InterPro"/>
</dbReference>
<feature type="active site" description="Proton donor; for dehydratase activity" evidence="9">
    <location>
        <position position="774"/>
    </location>
</feature>
<dbReference type="GO" id="GO:0004312">
    <property type="term" value="F:fatty acid synthase activity"/>
    <property type="evidence" value="ECO:0007669"/>
    <property type="project" value="TreeGrafter"/>
</dbReference>
<accession>A0A4U2Y486</accession>
<dbReference type="InterPro" id="IPR054514">
    <property type="entry name" value="RhiE-like_linker"/>
</dbReference>
<dbReference type="InterPro" id="IPR014030">
    <property type="entry name" value="Ketoacyl_synth_N"/>
</dbReference>
<evidence type="ECO:0000256" key="1">
    <source>
        <dbReference type="ARBA" id="ARBA00003299"/>
    </source>
</evidence>
<dbReference type="SMART" id="SM00825">
    <property type="entry name" value="PKS_KS"/>
    <property type="match status" value="3"/>
</dbReference>
<dbReference type="Pfam" id="PF00109">
    <property type="entry name" value="ketoacyl-synt"/>
    <property type="match status" value="3"/>
</dbReference>
<feature type="domain" description="Ketosynthase family 3 (KS3)" evidence="11">
    <location>
        <begin position="1871"/>
        <end position="2302"/>
    </location>
</feature>
<comment type="function">
    <text evidence="1">Involved in some intermediate steps for the synthesis of the antibiotic polyketide bacillaene which is involved in secondary metabolism.</text>
</comment>
<feature type="region of interest" description="C-terminal hotdog fold" evidence="9">
    <location>
        <begin position="720"/>
        <end position="859"/>
    </location>
</feature>
<dbReference type="SUPFAM" id="SSF53901">
    <property type="entry name" value="Thiolase-like"/>
    <property type="match status" value="3"/>
</dbReference>
<feature type="region of interest" description="N-terminal hotdog fold" evidence="9">
    <location>
        <begin position="2490"/>
        <end position="2616"/>
    </location>
</feature>
<evidence type="ECO:0000313" key="13">
    <source>
        <dbReference type="EMBL" id="TKI55278.1"/>
    </source>
</evidence>
<evidence type="ECO:0000259" key="12">
    <source>
        <dbReference type="PROSITE" id="PS52019"/>
    </source>
</evidence>
<feature type="domain" description="PKS/mFAS DH" evidence="12">
    <location>
        <begin position="2490"/>
        <end position="2769"/>
    </location>
</feature>
<feature type="domain" description="PKS/mFAS DH" evidence="12">
    <location>
        <begin position="593"/>
        <end position="859"/>
    </location>
</feature>
<dbReference type="Pfam" id="PF00550">
    <property type="entry name" value="PP-binding"/>
    <property type="match status" value="3"/>
</dbReference>
<name>A0A4U2Y486_9BACL</name>
<dbReference type="InterPro" id="IPR006162">
    <property type="entry name" value="Ppantetheine_attach_site"/>
</dbReference>
<dbReference type="CDD" id="cd08953">
    <property type="entry name" value="KR_2_SDR_x"/>
    <property type="match status" value="2"/>
</dbReference>
<dbReference type="InterPro" id="IPR014031">
    <property type="entry name" value="Ketoacyl_synth_C"/>
</dbReference>
<organism evidence="13 14">
    <name type="scientific">Brevibacillus antibioticus</name>
    <dbReference type="NCBI Taxonomy" id="2570228"/>
    <lineage>
        <taxon>Bacteria</taxon>
        <taxon>Bacillati</taxon>
        <taxon>Bacillota</taxon>
        <taxon>Bacilli</taxon>
        <taxon>Bacillales</taxon>
        <taxon>Paenibacillaceae</taxon>
        <taxon>Brevibacillus</taxon>
    </lineage>
</organism>
<dbReference type="Gene3D" id="3.40.50.720">
    <property type="entry name" value="NAD(P)-binding Rossmann-like Domain"/>
    <property type="match status" value="2"/>
</dbReference>
<comment type="caution">
    <text evidence="13">The sequence shown here is derived from an EMBL/GenBank/DDBJ whole genome shotgun (WGS) entry which is preliminary data.</text>
</comment>
<dbReference type="SMART" id="SM00822">
    <property type="entry name" value="PKS_KR"/>
    <property type="match status" value="2"/>
</dbReference>
<dbReference type="PROSITE" id="PS52004">
    <property type="entry name" value="KS3_2"/>
    <property type="match status" value="3"/>
</dbReference>
<evidence type="ECO:0000256" key="3">
    <source>
        <dbReference type="ARBA" id="ARBA00004789"/>
    </source>
</evidence>
<dbReference type="InterPro" id="IPR018201">
    <property type="entry name" value="Ketoacyl_synth_AS"/>
</dbReference>
<evidence type="ECO:0000256" key="7">
    <source>
        <dbReference type="ARBA" id="ARBA00022679"/>
    </source>
</evidence>
<dbReference type="InterPro" id="IPR049900">
    <property type="entry name" value="PKS_mFAS_DH"/>
</dbReference>
<evidence type="ECO:0000256" key="2">
    <source>
        <dbReference type="ARBA" id="ARBA00004496"/>
    </source>
</evidence>
<dbReference type="Proteomes" id="UP000307841">
    <property type="component" value="Unassembled WGS sequence"/>
</dbReference>
<dbReference type="PROSITE" id="PS00606">
    <property type="entry name" value="KS3_1"/>
    <property type="match status" value="3"/>
</dbReference>
<dbReference type="Gene3D" id="3.40.47.10">
    <property type="match status" value="3"/>
</dbReference>
<feature type="domain" description="PKS/mFAS DH" evidence="12">
    <location>
        <begin position="1427"/>
        <end position="1715"/>
    </location>
</feature>
<feature type="region of interest" description="C-terminal hotdog fold" evidence="9">
    <location>
        <begin position="2630"/>
        <end position="2769"/>
    </location>
</feature>
<dbReference type="InterPro" id="IPR009081">
    <property type="entry name" value="PP-bd_ACP"/>
</dbReference>
<dbReference type="SUPFAM" id="SSF47336">
    <property type="entry name" value="ACP-like"/>
    <property type="match status" value="3"/>
</dbReference>
<dbReference type="Pfam" id="PF08659">
    <property type="entry name" value="KR"/>
    <property type="match status" value="2"/>
</dbReference>
<evidence type="ECO:0000256" key="9">
    <source>
        <dbReference type="PROSITE-ProRule" id="PRU01363"/>
    </source>
</evidence>
<dbReference type="InterPro" id="IPR020807">
    <property type="entry name" value="PKS_DH"/>
</dbReference>
<dbReference type="UniPathway" id="UPA01003"/>
<feature type="region of interest" description="C-terminal hotdog fold" evidence="9">
    <location>
        <begin position="1568"/>
        <end position="1715"/>
    </location>
</feature>
<comment type="subcellular location">
    <subcellularLocation>
        <location evidence="2">Cytoplasm</location>
    </subcellularLocation>
</comment>
<evidence type="ECO:0000256" key="6">
    <source>
        <dbReference type="ARBA" id="ARBA00022553"/>
    </source>
</evidence>
<dbReference type="FunFam" id="3.40.47.10:FF:000019">
    <property type="entry name" value="Polyketide synthase type I"/>
    <property type="match status" value="2"/>
</dbReference>
<feature type="region of interest" description="N-terminal hotdog fold" evidence="9">
    <location>
        <begin position="1427"/>
        <end position="1550"/>
    </location>
</feature>
<dbReference type="InterPro" id="IPR049551">
    <property type="entry name" value="PKS_DH_C"/>
</dbReference>
<feature type="domain" description="Carrier" evidence="10">
    <location>
        <begin position="1333"/>
        <end position="1410"/>
    </location>
</feature>
<protein>
    <submittedName>
        <fullName evidence="13">SDR family NAD(P)-dependent oxidoreductase</fullName>
    </submittedName>
</protein>
<dbReference type="InterPro" id="IPR042104">
    <property type="entry name" value="PKS_dehydratase_sf"/>
</dbReference>
<dbReference type="CDD" id="cd00833">
    <property type="entry name" value="PKS"/>
    <property type="match status" value="3"/>
</dbReference>
<feature type="domain" description="Carrier" evidence="10">
    <location>
        <begin position="3264"/>
        <end position="3338"/>
    </location>
</feature>
<dbReference type="OrthoDB" id="2460252at2"/>
<evidence type="ECO:0000256" key="8">
    <source>
        <dbReference type="ARBA" id="ARBA00022737"/>
    </source>
</evidence>
<dbReference type="RefSeq" id="WP_137028647.1">
    <property type="nucleotide sequence ID" value="NZ_SZNK01000001.1"/>
</dbReference>
<feature type="domain" description="Carrier" evidence="10">
    <location>
        <begin position="1741"/>
        <end position="1815"/>
    </location>
</feature>
<dbReference type="Pfam" id="PF22336">
    <property type="entry name" value="RhiE-like_linker"/>
    <property type="match status" value="1"/>
</dbReference>
<dbReference type="PANTHER" id="PTHR43775:SF37">
    <property type="entry name" value="SI:DKEY-61P9.11"/>
    <property type="match status" value="1"/>
</dbReference>
<dbReference type="SUPFAM" id="SSF51735">
    <property type="entry name" value="NAD(P)-binding Rossmann-fold domains"/>
    <property type="match status" value="3"/>
</dbReference>
<dbReference type="EMBL" id="SZNK01000001">
    <property type="protein sequence ID" value="TKI55278.1"/>
    <property type="molecule type" value="Genomic_DNA"/>
</dbReference>
<dbReference type="Pfam" id="PF14765">
    <property type="entry name" value="PS-DH"/>
    <property type="match status" value="3"/>
</dbReference>
<feature type="region of interest" description="N-terminal hotdog fold" evidence="9">
    <location>
        <begin position="593"/>
        <end position="706"/>
    </location>
</feature>
<feature type="domain" description="Ketosynthase family 3 (KS3)" evidence="11">
    <location>
        <begin position="6"/>
        <end position="438"/>
    </location>
</feature>
<dbReference type="GO" id="GO:0071770">
    <property type="term" value="P:DIM/DIP cell wall layer assembly"/>
    <property type="evidence" value="ECO:0007669"/>
    <property type="project" value="TreeGrafter"/>
</dbReference>
<dbReference type="PROSITE" id="PS50075">
    <property type="entry name" value="CARRIER"/>
    <property type="match status" value="3"/>
</dbReference>
<evidence type="ECO:0000256" key="4">
    <source>
        <dbReference type="ARBA" id="ARBA00022450"/>
    </source>
</evidence>
<keyword evidence="4" id="KW-0596">Phosphopantetheine</keyword>
<feature type="domain" description="Ketosynthase family 3 (KS3)" evidence="11">
    <location>
        <begin position="3389"/>
        <end position="3793"/>
    </location>
</feature>
<proteinExistence type="predicted"/>
<dbReference type="Pfam" id="PF02801">
    <property type="entry name" value="Ketoacyl-synt_C"/>
    <property type="match status" value="3"/>
</dbReference>
<dbReference type="GO" id="GO:0005886">
    <property type="term" value="C:plasma membrane"/>
    <property type="evidence" value="ECO:0007669"/>
    <property type="project" value="TreeGrafter"/>
</dbReference>
<dbReference type="PROSITE" id="PS52019">
    <property type="entry name" value="PKS_MFAS_DH"/>
    <property type="match status" value="3"/>
</dbReference>
<dbReference type="InterPro" id="IPR057326">
    <property type="entry name" value="KR_dom"/>
</dbReference>
<evidence type="ECO:0000259" key="10">
    <source>
        <dbReference type="PROSITE" id="PS50075"/>
    </source>
</evidence>
<evidence type="ECO:0000256" key="5">
    <source>
        <dbReference type="ARBA" id="ARBA00022490"/>
    </source>
</evidence>
<feature type="active site" description="Proton acceptor; for dehydratase activity" evidence="9">
    <location>
        <position position="623"/>
    </location>
</feature>
<dbReference type="InterPro" id="IPR036736">
    <property type="entry name" value="ACP-like_sf"/>
</dbReference>
<comment type="caution">
    <text evidence="9">Lacks conserved residue(s) required for the propagation of feature annotation.</text>
</comment>
<dbReference type="Gene3D" id="3.10.129.110">
    <property type="entry name" value="Polyketide synthase dehydratase"/>
    <property type="match status" value="3"/>
</dbReference>
<evidence type="ECO:0000259" key="11">
    <source>
        <dbReference type="PROSITE" id="PS52004"/>
    </source>
</evidence>
<dbReference type="SMART" id="SM00823">
    <property type="entry name" value="PKS_PP"/>
    <property type="match status" value="3"/>
</dbReference>
<dbReference type="SMART" id="SM01294">
    <property type="entry name" value="PKS_PP_betabranch"/>
    <property type="match status" value="1"/>
</dbReference>
<dbReference type="InterPro" id="IPR013968">
    <property type="entry name" value="PKS_KR"/>
</dbReference>
<dbReference type="InterPro" id="IPR050091">
    <property type="entry name" value="PKS_NRPS_Biosynth_Enz"/>
</dbReference>
<dbReference type="GO" id="GO:0005737">
    <property type="term" value="C:cytoplasm"/>
    <property type="evidence" value="ECO:0007669"/>
    <property type="project" value="UniProtKB-SubCell"/>
</dbReference>
<dbReference type="InterPro" id="IPR020806">
    <property type="entry name" value="PKS_PP-bd"/>
</dbReference>